<feature type="non-terminal residue" evidence="2">
    <location>
        <position position="1"/>
    </location>
</feature>
<accession>A0A165GQI7</accession>
<feature type="region of interest" description="Disordered" evidence="1">
    <location>
        <begin position="20"/>
        <end position="56"/>
    </location>
</feature>
<organism evidence="2 3">
    <name type="scientific">Calocera cornea HHB12733</name>
    <dbReference type="NCBI Taxonomy" id="1353952"/>
    <lineage>
        <taxon>Eukaryota</taxon>
        <taxon>Fungi</taxon>
        <taxon>Dikarya</taxon>
        <taxon>Basidiomycota</taxon>
        <taxon>Agaricomycotina</taxon>
        <taxon>Dacrymycetes</taxon>
        <taxon>Dacrymycetales</taxon>
        <taxon>Dacrymycetaceae</taxon>
        <taxon>Calocera</taxon>
    </lineage>
</organism>
<proteinExistence type="predicted"/>
<feature type="compositionally biased region" description="Polar residues" evidence="1">
    <location>
        <begin position="25"/>
        <end position="35"/>
    </location>
</feature>
<evidence type="ECO:0000256" key="1">
    <source>
        <dbReference type="SAM" id="MobiDB-lite"/>
    </source>
</evidence>
<dbReference type="Proteomes" id="UP000076842">
    <property type="component" value="Unassembled WGS sequence"/>
</dbReference>
<feature type="region of interest" description="Disordered" evidence="1">
    <location>
        <begin position="142"/>
        <end position="281"/>
    </location>
</feature>
<evidence type="ECO:0000313" key="3">
    <source>
        <dbReference type="Proteomes" id="UP000076842"/>
    </source>
</evidence>
<sequence length="296" mass="31732">KVTSVDGRWAEGIRLLGGDSDIDYITQNHSSNPPTQHAAPPPPPRHPPPPPPGPRRRLLLLLRFLQPLHLPELPLLRSPHRHRHRHRTPRHPHPRLRHLVPQAQAARSQRCLPPAAAAAAARPGRVRAVRCATTAAAGVLGRGRGGEHRLEGNGHGHGRPARDAVPRERRARPDGPGPGRGSGRRARVRAPAPQLRECHVPSAGGDRVPAQDVSAGRGVSAPARTAPRGGQLRPYERAELPREAVGGRTRVDATRREGGRGACEARPGGCGLRPEAGRAEGRARAHIPLPRLATTG</sequence>
<protein>
    <submittedName>
        <fullName evidence="2">Uncharacterized protein</fullName>
    </submittedName>
</protein>
<keyword evidence="3" id="KW-1185">Reference proteome</keyword>
<dbReference type="InParanoid" id="A0A165GQI7"/>
<reference evidence="2 3" key="1">
    <citation type="journal article" date="2016" name="Mol. Biol. Evol.">
        <title>Comparative Genomics of Early-Diverging Mushroom-Forming Fungi Provides Insights into the Origins of Lignocellulose Decay Capabilities.</title>
        <authorList>
            <person name="Nagy L.G."/>
            <person name="Riley R."/>
            <person name="Tritt A."/>
            <person name="Adam C."/>
            <person name="Daum C."/>
            <person name="Floudas D."/>
            <person name="Sun H."/>
            <person name="Yadav J.S."/>
            <person name="Pangilinan J."/>
            <person name="Larsson K.H."/>
            <person name="Matsuura K."/>
            <person name="Barry K."/>
            <person name="Labutti K."/>
            <person name="Kuo R."/>
            <person name="Ohm R.A."/>
            <person name="Bhattacharya S.S."/>
            <person name="Shirouzu T."/>
            <person name="Yoshinaga Y."/>
            <person name="Martin F.M."/>
            <person name="Grigoriev I.V."/>
            <person name="Hibbett D.S."/>
        </authorList>
    </citation>
    <scope>NUCLEOTIDE SEQUENCE [LARGE SCALE GENOMIC DNA]</scope>
    <source>
        <strain evidence="2 3">HHB12733</strain>
    </source>
</reference>
<gene>
    <name evidence="2" type="ORF">CALCODRAFT_243440</name>
</gene>
<dbReference type="AlphaFoldDB" id="A0A165GQI7"/>
<feature type="compositionally biased region" description="Pro residues" evidence="1">
    <location>
        <begin position="39"/>
        <end position="53"/>
    </location>
</feature>
<name>A0A165GQI7_9BASI</name>
<feature type="compositionally biased region" description="Basic and acidic residues" evidence="1">
    <location>
        <begin position="249"/>
        <end position="259"/>
    </location>
</feature>
<dbReference type="EMBL" id="KV423952">
    <property type="protein sequence ID" value="KZT58352.1"/>
    <property type="molecule type" value="Genomic_DNA"/>
</dbReference>
<feature type="compositionally biased region" description="Basic and acidic residues" evidence="1">
    <location>
        <begin position="144"/>
        <end position="173"/>
    </location>
</feature>
<evidence type="ECO:0000313" key="2">
    <source>
        <dbReference type="EMBL" id="KZT58352.1"/>
    </source>
</evidence>
<feature type="non-terminal residue" evidence="2">
    <location>
        <position position="296"/>
    </location>
</feature>